<proteinExistence type="predicted"/>
<dbReference type="Proteomes" id="UP000249522">
    <property type="component" value="Unassembled WGS sequence"/>
</dbReference>
<dbReference type="OrthoDB" id="2439488at2"/>
<dbReference type="RefSeq" id="WP_111145006.1">
    <property type="nucleotide sequence ID" value="NZ_QKRB01000010.1"/>
</dbReference>
<name>A0A2W1LS95_9BACL</name>
<dbReference type="Pfam" id="PF10842">
    <property type="entry name" value="DUF2642"/>
    <property type="match status" value="1"/>
</dbReference>
<organism evidence="1 2">
    <name type="scientific">Paenibacillus sambharensis</name>
    <dbReference type="NCBI Taxonomy" id="1803190"/>
    <lineage>
        <taxon>Bacteria</taxon>
        <taxon>Bacillati</taxon>
        <taxon>Bacillota</taxon>
        <taxon>Bacilli</taxon>
        <taxon>Bacillales</taxon>
        <taxon>Paenibacillaceae</taxon>
        <taxon>Paenibacillus</taxon>
    </lineage>
</organism>
<accession>A0A2W1LS95</accession>
<dbReference type="EMBL" id="QKRB01000010">
    <property type="protein sequence ID" value="PZD97645.1"/>
    <property type="molecule type" value="Genomic_DNA"/>
</dbReference>
<evidence type="ECO:0008006" key="3">
    <source>
        <dbReference type="Google" id="ProtNLM"/>
    </source>
</evidence>
<sequence length="68" mass="7702">MQTPSAVLSDPYVYQSLQPYTGKWVALDTPRGSLRGELKSVMPDHIVVLVGQTPFLVRIQQIIWIYPC</sequence>
<comment type="caution">
    <text evidence="1">The sequence shown here is derived from an EMBL/GenBank/DDBJ whole genome shotgun (WGS) entry which is preliminary data.</text>
</comment>
<protein>
    <recommendedName>
        <fullName evidence="3">DUF2642 domain-containing protein</fullName>
    </recommendedName>
</protein>
<gene>
    <name evidence="1" type="ORF">DNH61_01890</name>
</gene>
<evidence type="ECO:0000313" key="1">
    <source>
        <dbReference type="EMBL" id="PZD97645.1"/>
    </source>
</evidence>
<dbReference type="AlphaFoldDB" id="A0A2W1LS95"/>
<keyword evidence="2" id="KW-1185">Reference proteome</keyword>
<evidence type="ECO:0000313" key="2">
    <source>
        <dbReference type="Proteomes" id="UP000249522"/>
    </source>
</evidence>
<dbReference type="InterPro" id="IPR020139">
    <property type="entry name" value="DUF2642"/>
</dbReference>
<reference evidence="1 2" key="1">
    <citation type="submission" date="2018-06" db="EMBL/GenBank/DDBJ databases">
        <title>Paenibacillus imtechensis sp. nov.</title>
        <authorList>
            <person name="Pinnaka A.K."/>
            <person name="Singh H."/>
            <person name="Kaur M."/>
        </authorList>
    </citation>
    <scope>NUCLEOTIDE SEQUENCE [LARGE SCALE GENOMIC DNA]</scope>
    <source>
        <strain evidence="1 2">SMB1</strain>
    </source>
</reference>